<evidence type="ECO:0000259" key="9">
    <source>
        <dbReference type="PROSITE" id="PS51747"/>
    </source>
</evidence>
<comment type="pathway">
    <text evidence="2">Cofactor biosynthesis; riboflavin biosynthesis; 5-amino-6-(D-ribitylamino)uracil from GTP: step 3/4.</text>
</comment>
<keyword evidence="4" id="KW-0479">Metal-binding</keyword>
<evidence type="ECO:0000256" key="3">
    <source>
        <dbReference type="ARBA" id="ARBA00022619"/>
    </source>
</evidence>
<dbReference type="SUPFAM" id="SSF53597">
    <property type="entry name" value="Dihydrofolate reductase-like"/>
    <property type="match status" value="1"/>
</dbReference>
<dbReference type="InterPro" id="IPR002125">
    <property type="entry name" value="CMP_dCMP_dom"/>
</dbReference>
<dbReference type="InterPro" id="IPR002734">
    <property type="entry name" value="RibDG_C"/>
</dbReference>
<feature type="domain" description="CMP/dCMP-type deaminase" evidence="9">
    <location>
        <begin position="1"/>
        <end position="113"/>
    </location>
</feature>
<dbReference type="SUPFAM" id="SSF53927">
    <property type="entry name" value="Cytidine deaminase-like"/>
    <property type="match status" value="1"/>
</dbReference>
<dbReference type="InterPro" id="IPR011549">
    <property type="entry name" value="RibD_C"/>
</dbReference>
<gene>
    <name evidence="10" type="ORF">METZ01_LOCUS50473</name>
</gene>
<dbReference type="GO" id="GO:0050661">
    <property type="term" value="F:NADP binding"/>
    <property type="evidence" value="ECO:0007669"/>
    <property type="project" value="InterPro"/>
</dbReference>
<name>A0A381S2F9_9ZZZZ</name>
<proteinExistence type="predicted"/>
<organism evidence="10">
    <name type="scientific">marine metagenome</name>
    <dbReference type="NCBI Taxonomy" id="408172"/>
    <lineage>
        <taxon>unclassified sequences</taxon>
        <taxon>metagenomes</taxon>
        <taxon>ecological metagenomes</taxon>
    </lineage>
</organism>
<dbReference type="InterPro" id="IPR024072">
    <property type="entry name" value="DHFR-like_dom_sf"/>
</dbReference>
<evidence type="ECO:0000313" key="10">
    <source>
        <dbReference type="EMBL" id="SUZ97619.1"/>
    </source>
</evidence>
<evidence type="ECO:0000256" key="1">
    <source>
        <dbReference type="ARBA" id="ARBA00004882"/>
    </source>
</evidence>
<evidence type="ECO:0000256" key="7">
    <source>
        <dbReference type="ARBA" id="ARBA00023002"/>
    </source>
</evidence>
<reference evidence="10" key="1">
    <citation type="submission" date="2018-05" db="EMBL/GenBank/DDBJ databases">
        <authorList>
            <person name="Lanie J.A."/>
            <person name="Ng W.-L."/>
            <person name="Kazmierczak K.M."/>
            <person name="Andrzejewski T.M."/>
            <person name="Davidsen T.M."/>
            <person name="Wayne K.J."/>
            <person name="Tettelin H."/>
            <person name="Glass J.I."/>
            <person name="Rusch D."/>
            <person name="Podicherti R."/>
            <person name="Tsui H.-C.T."/>
            <person name="Winkler M.E."/>
        </authorList>
    </citation>
    <scope>NUCLEOTIDE SEQUENCE</scope>
</reference>
<dbReference type="PANTHER" id="PTHR38011:SF7">
    <property type="entry name" value="2,5-DIAMINO-6-RIBOSYLAMINO-4(3H)-PYRIMIDINONE 5'-PHOSPHATE REDUCTASE"/>
    <property type="match status" value="1"/>
</dbReference>
<dbReference type="Pfam" id="PF00383">
    <property type="entry name" value="dCMP_cyt_deam_1"/>
    <property type="match status" value="1"/>
</dbReference>
<evidence type="ECO:0000256" key="6">
    <source>
        <dbReference type="ARBA" id="ARBA00022857"/>
    </source>
</evidence>
<dbReference type="Gene3D" id="3.40.140.10">
    <property type="entry name" value="Cytidine Deaminase, domain 2"/>
    <property type="match status" value="1"/>
</dbReference>
<dbReference type="InterPro" id="IPR016192">
    <property type="entry name" value="APOBEC/CMP_deaminase_Zn-bd"/>
</dbReference>
<dbReference type="PIRSF" id="PIRSF006769">
    <property type="entry name" value="RibD"/>
    <property type="match status" value="1"/>
</dbReference>
<keyword evidence="6" id="KW-0521">NADP</keyword>
<dbReference type="Gene3D" id="3.40.430.10">
    <property type="entry name" value="Dihydrofolate Reductase, subunit A"/>
    <property type="match status" value="1"/>
</dbReference>
<dbReference type="GO" id="GO:0008703">
    <property type="term" value="F:5-amino-6-(5-phosphoribosylamino)uracil reductase activity"/>
    <property type="evidence" value="ECO:0007669"/>
    <property type="project" value="InterPro"/>
</dbReference>
<comment type="pathway">
    <text evidence="1">Cofactor biosynthesis; riboflavin biosynthesis; 5-amino-6-(D-ribitylamino)uracil from GTP: step 2/4.</text>
</comment>
<dbReference type="InterPro" id="IPR050765">
    <property type="entry name" value="Riboflavin_Biosynth_HTPR"/>
</dbReference>
<dbReference type="PROSITE" id="PS00903">
    <property type="entry name" value="CYT_DCMP_DEAMINASES_1"/>
    <property type="match status" value="1"/>
</dbReference>
<dbReference type="GO" id="GO:0008835">
    <property type="term" value="F:diaminohydroxyphosphoribosylaminopyrimidine deaminase activity"/>
    <property type="evidence" value="ECO:0007669"/>
    <property type="project" value="InterPro"/>
</dbReference>
<dbReference type="GO" id="GO:0008270">
    <property type="term" value="F:zinc ion binding"/>
    <property type="evidence" value="ECO:0007669"/>
    <property type="project" value="InterPro"/>
</dbReference>
<dbReference type="Pfam" id="PF01872">
    <property type="entry name" value="RibD_C"/>
    <property type="match status" value="1"/>
</dbReference>
<dbReference type="UniPathway" id="UPA00275">
    <property type="reaction ID" value="UER00401"/>
</dbReference>
<dbReference type="GO" id="GO:0009231">
    <property type="term" value="P:riboflavin biosynthetic process"/>
    <property type="evidence" value="ECO:0007669"/>
    <property type="project" value="UniProtKB-UniPathway"/>
</dbReference>
<sequence length="361" mass="39895">MLSALSVAEKARYIASPNPMVGAVIVKDNQIIGTGFTHKPGSDHAEIDAIKDVHKKFKNEASQKLKNSSIYVTLEPCSKQGRTPACTRAIIEEGIQEIYIGSKDPLQKGMEELKKAGLKVKSGLLEDKCTEFNRGFFSRVERKRPFVTCKIACSADGGIGLTNGGDKWITSKKSREDVHKLRAASDAILTGVGTVLADNPRLTVRDKTLSKLEGEIHPKRYVLDSSLRMKGNEHLLTDGLGTTIFCNDLKKVSYDKPPIKIIEAAGKSERVSLKKVMDYLNKEECNTLMIEAGSKVNTSFITSKFVDEIIFYIAPIKLGKDKINFSEFESSFSKIGTIDLELKEISEIGPDKKLITKPMYS</sequence>
<accession>A0A381S2F9</accession>
<dbReference type="InterPro" id="IPR016193">
    <property type="entry name" value="Cytidine_deaminase-like"/>
</dbReference>
<dbReference type="NCBIfam" id="TIGR00227">
    <property type="entry name" value="ribD_Cterm"/>
    <property type="match status" value="1"/>
</dbReference>
<dbReference type="NCBIfam" id="TIGR00326">
    <property type="entry name" value="eubact_ribD"/>
    <property type="match status" value="1"/>
</dbReference>
<evidence type="ECO:0000256" key="5">
    <source>
        <dbReference type="ARBA" id="ARBA00022833"/>
    </source>
</evidence>
<dbReference type="EMBL" id="UINC01002526">
    <property type="protein sequence ID" value="SUZ97619.1"/>
    <property type="molecule type" value="Genomic_DNA"/>
</dbReference>
<evidence type="ECO:0000256" key="8">
    <source>
        <dbReference type="ARBA" id="ARBA00023268"/>
    </source>
</evidence>
<dbReference type="PANTHER" id="PTHR38011">
    <property type="entry name" value="DIHYDROFOLATE REDUCTASE FAMILY PROTEIN (AFU_ORTHOLOGUE AFUA_8G06820)"/>
    <property type="match status" value="1"/>
</dbReference>
<evidence type="ECO:0000256" key="2">
    <source>
        <dbReference type="ARBA" id="ARBA00004910"/>
    </source>
</evidence>
<dbReference type="CDD" id="cd01284">
    <property type="entry name" value="Riboflavin_deaminase-reductase"/>
    <property type="match status" value="1"/>
</dbReference>
<dbReference type="InterPro" id="IPR004794">
    <property type="entry name" value="Eubact_RibD"/>
</dbReference>
<keyword evidence="7" id="KW-0560">Oxidoreductase</keyword>
<keyword evidence="3" id="KW-0686">Riboflavin biosynthesis</keyword>
<keyword evidence="8" id="KW-0511">Multifunctional enzyme</keyword>
<keyword evidence="5" id="KW-0862">Zinc</keyword>
<dbReference type="PROSITE" id="PS51747">
    <property type="entry name" value="CYT_DCMP_DEAMINASES_2"/>
    <property type="match status" value="1"/>
</dbReference>
<evidence type="ECO:0000256" key="4">
    <source>
        <dbReference type="ARBA" id="ARBA00022723"/>
    </source>
</evidence>
<dbReference type="AlphaFoldDB" id="A0A381S2F9"/>
<protein>
    <recommendedName>
        <fullName evidence="9">CMP/dCMP-type deaminase domain-containing protein</fullName>
    </recommendedName>
</protein>